<dbReference type="EMBL" id="OCNJ01000016">
    <property type="protein sequence ID" value="SOE01127.1"/>
    <property type="molecule type" value="Genomic_DNA"/>
</dbReference>
<gene>
    <name evidence="3" type="ORF">SAMN05421508_11631</name>
</gene>
<dbReference type="AlphaFoldDB" id="A0A286H039"/>
<dbReference type="OrthoDB" id="9793741at2"/>
<accession>A0A286H039</accession>
<proteinExistence type="predicted"/>
<organism evidence="3 4">
    <name type="scientific">Caenispirillum bisanense</name>
    <dbReference type="NCBI Taxonomy" id="414052"/>
    <lineage>
        <taxon>Bacteria</taxon>
        <taxon>Pseudomonadati</taxon>
        <taxon>Pseudomonadota</taxon>
        <taxon>Alphaproteobacteria</taxon>
        <taxon>Rhodospirillales</taxon>
        <taxon>Novispirillaceae</taxon>
        <taxon>Caenispirillum</taxon>
    </lineage>
</organism>
<dbReference type="InterPro" id="IPR003768">
    <property type="entry name" value="ScpA"/>
</dbReference>
<dbReference type="RefSeq" id="WP_097281516.1">
    <property type="nucleotide sequence ID" value="NZ_OCNJ01000016.1"/>
</dbReference>
<evidence type="ECO:0000313" key="3">
    <source>
        <dbReference type="EMBL" id="SOE01127.1"/>
    </source>
</evidence>
<evidence type="ECO:0000256" key="2">
    <source>
        <dbReference type="SAM" id="MobiDB-lite"/>
    </source>
</evidence>
<dbReference type="PANTHER" id="PTHR33969">
    <property type="entry name" value="SEGREGATION AND CONDENSATION PROTEIN A"/>
    <property type="match status" value="1"/>
</dbReference>
<feature type="region of interest" description="Disordered" evidence="2">
    <location>
        <begin position="1"/>
        <end position="22"/>
    </location>
</feature>
<keyword evidence="4" id="KW-1185">Reference proteome</keyword>
<dbReference type="Pfam" id="PF02616">
    <property type="entry name" value="SMC_ScpA"/>
    <property type="match status" value="1"/>
</dbReference>
<name>A0A286H039_9PROT</name>
<evidence type="ECO:0000256" key="1">
    <source>
        <dbReference type="ARBA" id="ARBA00044777"/>
    </source>
</evidence>
<protein>
    <recommendedName>
        <fullName evidence="1">Segregation and condensation protein A</fullName>
    </recommendedName>
</protein>
<dbReference type="Proteomes" id="UP000219621">
    <property type="component" value="Unassembled WGS sequence"/>
</dbReference>
<dbReference type="Gene3D" id="6.10.250.2410">
    <property type="match status" value="1"/>
</dbReference>
<reference evidence="3 4" key="1">
    <citation type="submission" date="2017-09" db="EMBL/GenBank/DDBJ databases">
        <authorList>
            <person name="Ehlers B."/>
            <person name="Leendertz F.H."/>
        </authorList>
    </citation>
    <scope>NUCLEOTIDE SEQUENCE [LARGE SCALE GENOMIC DNA]</scope>
    <source>
        <strain evidence="3 4">USBA 140</strain>
    </source>
</reference>
<evidence type="ECO:0000313" key="4">
    <source>
        <dbReference type="Proteomes" id="UP000219621"/>
    </source>
</evidence>
<dbReference type="PANTHER" id="PTHR33969:SF2">
    <property type="entry name" value="SEGREGATION AND CONDENSATION PROTEIN A"/>
    <property type="match status" value="1"/>
</dbReference>
<sequence>MADPVPFEEDPPRRAGPAADGAAEEGDGLAALMLDLDGFEGPIDLLLTLARDQKVDLLNISILALAEQYLTFVHAVREQHLELAADYLVMAAWLAYLKSRLLLPPEEKDEEPSGEELAAALQFQLRRLEAMQDAGEKFLEMPRVGQRRFVRGAPEDVGGVSRSVYDVTLYDLLRAYADHKKRTTKIEFEIEPLTLYSVDDAIKRLEAMLGAIPDWSALADFLPTGIGEPLMRRSAMCAHFIATLELCKQGKLEVRQDGGFYSPIRIRPPRTPRIEEV</sequence>